<reference evidence="2" key="1">
    <citation type="submission" date="2017-06" db="EMBL/GenBank/DDBJ databases">
        <title>Genome analysis of Fimbriiglobus ruber SP5, the first member of the order Planctomycetales with confirmed chitinolytic capability.</title>
        <authorList>
            <person name="Ravin N.V."/>
            <person name="Rakitin A.L."/>
            <person name="Ivanova A.A."/>
            <person name="Beletsky A.V."/>
            <person name="Kulichevskaya I.S."/>
            <person name="Mardanov A.V."/>
            <person name="Dedysh S.N."/>
        </authorList>
    </citation>
    <scope>NUCLEOTIDE SEQUENCE [LARGE SCALE GENOMIC DNA]</scope>
    <source>
        <strain evidence="2">SP5</strain>
    </source>
</reference>
<evidence type="ECO:0000313" key="1">
    <source>
        <dbReference type="EMBL" id="OWK39149.1"/>
    </source>
</evidence>
<keyword evidence="2" id="KW-1185">Reference proteome</keyword>
<protein>
    <recommendedName>
        <fullName evidence="3">DUF4160 domain-containing protein</fullName>
    </recommendedName>
</protein>
<accession>A0A225DPL3</accession>
<dbReference type="OrthoDB" id="122670at2"/>
<gene>
    <name evidence="1" type="ORF">FRUB_06231</name>
</gene>
<evidence type="ECO:0008006" key="3">
    <source>
        <dbReference type="Google" id="ProtNLM"/>
    </source>
</evidence>
<dbReference type="InterPro" id="IPR025427">
    <property type="entry name" value="DUF4160"/>
</dbReference>
<evidence type="ECO:0000313" key="2">
    <source>
        <dbReference type="Proteomes" id="UP000214646"/>
    </source>
</evidence>
<proteinExistence type="predicted"/>
<dbReference type="Pfam" id="PF13711">
    <property type="entry name" value="DUF4160"/>
    <property type="match status" value="1"/>
</dbReference>
<dbReference type="RefSeq" id="WP_088257110.1">
    <property type="nucleotide sequence ID" value="NZ_NIDE01000011.1"/>
</dbReference>
<sequence length="85" mass="10037">MPKVACFQIPGLTCWFWSNDHEPPHFHVKRDGEWELRVKFLESVDQMFELVWGAEPKAKLLRKITQAVAENRMNLLAEWEANVNQ</sequence>
<name>A0A225DPL3_9BACT</name>
<comment type="caution">
    <text evidence="1">The sequence shown here is derived from an EMBL/GenBank/DDBJ whole genome shotgun (WGS) entry which is preliminary data.</text>
</comment>
<dbReference type="EMBL" id="NIDE01000011">
    <property type="protein sequence ID" value="OWK39149.1"/>
    <property type="molecule type" value="Genomic_DNA"/>
</dbReference>
<dbReference type="Proteomes" id="UP000214646">
    <property type="component" value="Unassembled WGS sequence"/>
</dbReference>
<organism evidence="1 2">
    <name type="scientific">Fimbriiglobus ruber</name>
    <dbReference type="NCBI Taxonomy" id="1908690"/>
    <lineage>
        <taxon>Bacteria</taxon>
        <taxon>Pseudomonadati</taxon>
        <taxon>Planctomycetota</taxon>
        <taxon>Planctomycetia</taxon>
        <taxon>Gemmatales</taxon>
        <taxon>Gemmataceae</taxon>
        <taxon>Fimbriiglobus</taxon>
    </lineage>
</organism>
<dbReference type="AlphaFoldDB" id="A0A225DPL3"/>